<reference evidence="2 3" key="1">
    <citation type="submission" date="2019-06" db="EMBL/GenBank/DDBJ databases">
        <authorList>
            <person name="Palmer J.M."/>
        </authorList>
    </citation>
    <scope>NUCLEOTIDE SEQUENCE [LARGE SCALE GENOMIC DNA]</scope>
    <source>
        <strain evidence="2 3">TWF191</strain>
    </source>
</reference>
<evidence type="ECO:0000313" key="3">
    <source>
        <dbReference type="Proteomes" id="UP000483672"/>
    </source>
</evidence>
<comment type="caution">
    <text evidence="2">The sequence shown here is derived from an EMBL/GenBank/DDBJ whole genome shotgun (WGS) entry which is preliminary data.</text>
</comment>
<accession>A0A6G1MHC9</accession>
<keyword evidence="1" id="KW-1133">Transmembrane helix</keyword>
<keyword evidence="1" id="KW-0812">Transmembrane</keyword>
<feature type="transmembrane region" description="Helical" evidence="1">
    <location>
        <begin position="32"/>
        <end position="52"/>
    </location>
</feature>
<dbReference type="EMBL" id="WIPF01000062">
    <property type="protein sequence ID" value="KAF3216670.1"/>
    <property type="molecule type" value="Genomic_DNA"/>
</dbReference>
<protein>
    <submittedName>
        <fullName evidence="2">Uncharacterized protein</fullName>
    </submittedName>
</protein>
<evidence type="ECO:0000313" key="2">
    <source>
        <dbReference type="EMBL" id="KAF3216670.1"/>
    </source>
</evidence>
<sequence length="777" mass="85666">MASIASSSTSTVSDKQTLPKFEDGFLKSPRRLLSAFLVITKAIGWGIINFIVTSKKERRPERPKVAIDGRKWVSLSRCLGVHILPVCGTITIFWLNGVNYYIGGNLAASSNEETDKAYLNALQVAAKAQELLVLASLATMVADYVRYHACLGDGVPFAALTASFSFTSLGYIYSPEYCSVLLEIPSGSARRVTRKVLFAIFLLAVTVAGALIGPATAITIIPAIDWFPAGSPVVNITLPVGITSSALPLTLRSNNVPANCSNAEAALSDPPCPAAGYYSIMSWARSIGKRDPLYYKGVQQYNPKVVGSDFATEIIFQPIFELRRYFNIIRCGQPKYREMAVLLEERRAWHFRLLNLSNYGLGRFRYRFRSDARVSFRSEAPRTLVICNEGMAFANSTVLGFPIPLSPEGWETDPDAEKLAPDAENNEYFFSLANITTGGAPIIEKWAEWAGVNTTAGFQDPKWRLQWVRAGSVANSDPGIASARAVVYAPILNQPGVEINNTSRIVYTCSILSHWLPSTSSIDVNLDVSIRQFTSKQTIEHEYAKTSETNSYNGNGTLRGQRAYIDQDPIMLETDWLDALTPNIMPPQDYNTRGRELTIESTLLDSLGSNATSDNFSNDLAISSILCATVSDGLSRVNTKSLLYPSTSEDSYPLDLNFEVQGYGYKTDSRTSQWALALLTGHLLLVLIHVGWTITICRSFKAWETFSEVIALVLNSDKSDIMDNCCAGIERFHTLRNTVLIREVGEDKRLGLVFSRDVDAAGLKLEKVSADEKYPIF</sequence>
<proteinExistence type="predicted"/>
<feature type="transmembrane region" description="Helical" evidence="1">
    <location>
        <begin position="196"/>
        <end position="221"/>
    </location>
</feature>
<name>A0A6G1MHC9_ORBOL</name>
<keyword evidence="1" id="KW-0472">Membrane</keyword>
<evidence type="ECO:0000256" key="1">
    <source>
        <dbReference type="SAM" id="Phobius"/>
    </source>
</evidence>
<organism evidence="2 3">
    <name type="scientific">Orbilia oligospora</name>
    <name type="common">Nematode-trapping fungus</name>
    <name type="synonym">Arthrobotrys oligospora</name>
    <dbReference type="NCBI Taxonomy" id="2813651"/>
    <lineage>
        <taxon>Eukaryota</taxon>
        <taxon>Fungi</taxon>
        <taxon>Dikarya</taxon>
        <taxon>Ascomycota</taxon>
        <taxon>Pezizomycotina</taxon>
        <taxon>Orbiliomycetes</taxon>
        <taxon>Orbiliales</taxon>
        <taxon>Orbiliaceae</taxon>
        <taxon>Orbilia</taxon>
    </lineage>
</organism>
<gene>
    <name evidence="2" type="ORF">TWF191_008915</name>
</gene>
<feature type="transmembrane region" description="Helical" evidence="1">
    <location>
        <begin position="674"/>
        <end position="697"/>
    </location>
</feature>
<dbReference type="AlphaFoldDB" id="A0A6G1MHC9"/>
<dbReference type="Proteomes" id="UP000483672">
    <property type="component" value="Unassembled WGS sequence"/>
</dbReference>